<dbReference type="PANTHER" id="PTHR22916:SF3">
    <property type="entry name" value="UDP-GLCNAC:BETAGAL BETA-1,3-N-ACETYLGLUCOSAMINYLTRANSFERASE-LIKE PROTEIN 1"/>
    <property type="match status" value="1"/>
</dbReference>
<dbReference type="PANTHER" id="PTHR22916">
    <property type="entry name" value="GLYCOSYLTRANSFERASE"/>
    <property type="match status" value="1"/>
</dbReference>
<dbReference type="SUPFAM" id="SSF53448">
    <property type="entry name" value="Nucleotide-diphospho-sugar transferases"/>
    <property type="match status" value="1"/>
</dbReference>
<evidence type="ECO:0000313" key="2">
    <source>
        <dbReference type="EMBL" id="MBH8557638.1"/>
    </source>
</evidence>
<keyword evidence="3" id="KW-1185">Reference proteome</keyword>
<dbReference type="EMBL" id="JAEDAE010000002">
    <property type="protein sequence ID" value="MBH8557638.1"/>
    <property type="molecule type" value="Genomic_DNA"/>
</dbReference>
<feature type="domain" description="Glycosyltransferase 2-like" evidence="1">
    <location>
        <begin position="13"/>
        <end position="177"/>
    </location>
</feature>
<gene>
    <name evidence="2" type="ORF">I7X13_06240</name>
</gene>
<reference evidence="2 3" key="1">
    <citation type="submission" date="2020-12" db="EMBL/GenBank/DDBJ databases">
        <title>Hymenobacter sp.</title>
        <authorList>
            <person name="Kim M.K."/>
        </authorList>
    </citation>
    <scope>NUCLEOTIDE SEQUENCE [LARGE SCALE GENOMIC DNA]</scope>
    <source>
        <strain evidence="2 3">BT442</strain>
    </source>
</reference>
<dbReference type="InterPro" id="IPR029044">
    <property type="entry name" value="Nucleotide-diphossugar_trans"/>
</dbReference>
<dbReference type="Proteomes" id="UP000625631">
    <property type="component" value="Unassembled WGS sequence"/>
</dbReference>
<dbReference type="InterPro" id="IPR001173">
    <property type="entry name" value="Glyco_trans_2-like"/>
</dbReference>
<evidence type="ECO:0000313" key="3">
    <source>
        <dbReference type="Proteomes" id="UP000625631"/>
    </source>
</evidence>
<dbReference type="Gene3D" id="3.90.550.10">
    <property type="entry name" value="Spore Coat Polysaccharide Biosynthesis Protein SpsA, Chain A"/>
    <property type="match status" value="1"/>
</dbReference>
<proteinExistence type="predicted"/>
<evidence type="ECO:0000259" key="1">
    <source>
        <dbReference type="Pfam" id="PF00535"/>
    </source>
</evidence>
<accession>A0ABS0Q4Q7</accession>
<organism evidence="2 3">
    <name type="scientific">Hymenobacter negativus</name>
    <dbReference type="NCBI Taxonomy" id="2795026"/>
    <lineage>
        <taxon>Bacteria</taxon>
        <taxon>Pseudomonadati</taxon>
        <taxon>Bacteroidota</taxon>
        <taxon>Cytophagia</taxon>
        <taxon>Cytophagales</taxon>
        <taxon>Hymenobacteraceae</taxon>
        <taxon>Hymenobacter</taxon>
    </lineage>
</organism>
<protein>
    <submittedName>
        <fullName evidence="2">Glycosyltransferase</fullName>
    </submittedName>
</protein>
<dbReference type="Pfam" id="PF00535">
    <property type="entry name" value="Glycos_transf_2"/>
    <property type="match status" value="1"/>
</dbReference>
<dbReference type="RefSeq" id="WP_198066904.1">
    <property type="nucleotide sequence ID" value="NZ_JAEDAD010000001.1"/>
</dbReference>
<name>A0ABS0Q4Q7_9BACT</name>
<sequence length="323" mass="36598">MSQESASNPPLVSVMMVTYNQEAYVATALDSILNQEVDFDYEIVIGEDYSKDRTRAIISEYQQRYGSRIRPLFHEKNLGVSHNWEFTSAQCRGKYVALLEGDDYWTNPHKLQKQVDFMESHPDFSMCFHNARVLYEGGANPPASHLMTQIQKAELTLDEVTRDWHIATGSVMYRRAMLPELPAWVHDSVVVDLPLLASLAKAGRVGFLNEEMGVYRVNSGGVSQTAKKEAYLLGLVRMYARLDEHLGYGQHRNFMVKTADAYLALASSLNSQHRHAEARKYLLRSLRSRVSVGVAPRSNSFKALAISLLPGLYNRFYPQRTGI</sequence>
<comment type="caution">
    <text evidence="2">The sequence shown here is derived from an EMBL/GenBank/DDBJ whole genome shotgun (WGS) entry which is preliminary data.</text>
</comment>